<dbReference type="GO" id="GO:0006506">
    <property type="term" value="P:GPI anchor biosynthetic process"/>
    <property type="evidence" value="ECO:0007669"/>
    <property type="project" value="UniProtKB-KW"/>
</dbReference>
<keyword evidence="5" id="KW-0808">Transferase</keyword>
<organism evidence="13 14">
    <name type="scientific">Laodelphax striatellus</name>
    <name type="common">Small brown planthopper</name>
    <name type="synonym">Delphax striatella</name>
    <dbReference type="NCBI Taxonomy" id="195883"/>
    <lineage>
        <taxon>Eukaryota</taxon>
        <taxon>Metazoa</taxon>
        <taxon>Ecdysozoa</taxon>
        <taxon>Arthropoda</taxon>
        <taxon>Hexapoda</taxon>
        <taxon>Insecta</taxon>
        <taxon>Pterygota</taxon>
        <taxon>Neoptera</taxon>
        <taxon>Paraneoptera</taxon>
        <taxon>Hemiptera</taxon>
        <taxon>Auchenorrhyncha</taxon>
        <taxon>Fulgoroidea</taxon>
        <taxon>Delphacidae</taxon>
        <taxon>Criomorphinae</taxon>
        <taxon>Laodelphax</taxon>
    </lineage>
</organism>
<dbReference type="InterPro" id="IPR005599">
    <property type="entry name" value="GPI_mannosylTrfase"/>
</dbReference>
<feature type="transmembrane region" description="Helical" evidence="11">
    <location>
        <begin position="103"/>
        <end position="123"/>
    </location>
</feature>
<evidence type="ECO:0000256" key="8">
    <source>
        <dbReference type="ARBA" id="ARBA00022989"/>
    </source>
</evidence>
<keyword evidence="4 11" id="KW-0328">Glycosyltransferase</keyword>
<name>A0A482X2E7_LAOST</name>
<comment type="subcellular location">
    <subcellularLocation>
        <location evidence="1 11">Endoplasmic reticulum membrane</location>
        <topology evidence="1 11">Multi-pass membrane protein</topology>
    </subcellularLocation>
</comment>
<feature type="transmembrane region" description="Helical" evidence="11">
    <location>
        <begin position="249"/>
        <end position="277"/>
    </location>
</feature>
<keyword evidence="9 11" id="KW-0472">Membrane</keyword>
<dbReference type="AlphaFoldDB" id="A0A482X2E7"/>
<feature type="region of interest" description="Disordered" evidence="12">
    <location>
        <begin position="1"/>
        <end position="29"/>
    </location>
</feature>
<feature type="transmembrane region" description="Helical" evidence="11">
    <location>
        <begin position="366"/>
        <end position="386"/>
    </location>
</feature>
<gene>
    <name evidence="13" type="ORF">LSTR_LSTR000470</name>
</gene>
<evidence type="ECO:0000256" key="2">
    <source>
        <dbReference type="ARBA" id="ARBA00004687"/>
    </source>
</evidence>
<dbReference type="FunCoup" id="A0A482X2E7">
    <property type="interactions" value="141"/>
</dbReference>
<keyword evidence="6 11" id="KW-0812">Transmembrane</keyword>
<proteinExistence type="inferred from homology"/>
<dbReference type="PANTHER" id="PTHR22760">
    <property type="entry name" value="GLYCOSYLTRANSFERASE"/>
    <property type="match status" value="1"/>
</dbReference>
<evidence type="ECO:0000256" key="4">
    <source>
        <dbReference type="ARBA" id="ARBA00022676"/>
    </source>
</evidence>
<feature type="transmembrane region" description="Helical" evidence="11">
    <location>
        <begin position="472"/>
        <end position="491"/>
    </location>
</feature>
<keyword evidence="8 11" id="KW-1133">Transmembrane helix</keyword>
<keyword evidence="14" id="KW-1185">Reference proteome</keyword>
<dbReference type="PANTHER" id="PTHR22760:SF3">
    <property type="entry name" value="GPI MANNOSYLTRANSFERASE 4"/>
    <property type="match status" value="1"/>
</dbReference>
<evidence type="ECO:0000256" key="12">
    <source>
        <dbReference type="SAM" id="MobiDB-lite"/>
    </source>
</evidence>
<dbReference type="GO" id="GO:0005789">
    <property type="term" value="C:endoplasmic reticulum membrane"/>
    <property type="evidence" value="ECO:0007669"/>
    <property type="project" value="UniProtKB-SubCell"/>
</dbReference>
<evidence type="ECO:0000256" key="11">
    <source>
        <dbReference type="RuleBase" id="RU363075"/>
    </source>
</evidence>
<evidence type="ECO:0000256" key="10">
    <source>
        <dbReference type="ARBA" id="ARBA00038466"/>
    </source>
</evidence>
<keyword evidence="7 11" id="KW-0256">Endoplasmic reticulum</keyword>
<sequence>MKQHENGCYDNESKKRSQHASDPNVDSCDEPTDEAVVNLSLASYWLLAAVRVALTLLPQNGYVHPDEFFQSIEVVAGSALGVESNPPWEFNSTFPVRSITTPFIVVGVPLIFLRTVSIFYRFWFGYGFVTPYTVLVLPRLVCCLLSFLTDYSLYRICCLYNQNYRTRLLTLASSYVVLVYGTRTFSNSIEMALVSVLLYLVADCMFHSDSVISKDEFLRDRYTAADNWRDRIKIHKVRMSLPGHSLSKCFLIASVTVLGVFNRPTFLAFACAPIFFWLHRGLGTKYVGFTEFNQRCFALALSAIPATVLLVAIDSVYFGYLTLAEILNQDIKLDKNFVVTPYNFLTYNMKTENLAQHGLHSNYTHLLVNIPLLYNVLGIAGMESVLTKKWSDLPRIQSLIGLMILSIFFPVFILSLFPHQEPRFLIPCTMAMVFLHSQKIRNVYDPANVIQKEENGSKVFLKKDVKLNIKDSILSVWYLINIVCVLFYGFLHQAGMYPLVRHLANEMQTKSRLTSIHVVTSHIYSLPLSTLLIRDHSRQLKTKEGLRYTQAKDFFLYEQGSSQNMSVVASNIKTLLDECDKRWLEKRLKYKIFFALPSSLTEDFQVAAFKLNLSHSIQEVFYPHISTEALPNLRVDAFKECRIQKSTYSEVDHRFVDWGECSSDKEEVRERERDFTWDMPLRYFSNLVHQIGLTLFRIEKR</sequence>
<comment type="similarity">
    <text evidence="10">Belongs to the glycosyltransferase 22 family. PIGZ subfamily.</text>
</comment>
<accession>A0A482X2E7</accession>
<feature type="transmembrane region" description="Helical" evidence="11">
    <location>
        <begin position="398"/>
        <end position="417"/>
    </location>
</feature>
<keyword evidence="3" id="KW-0337">GPI-anchor biosynthesis</keyword>
<dbReference type="EC" id="2.4.1.-" evidence="11"/>
<feature type="transmembrane region" description="Helical" evidence="11">
    <location>
        <begin position="297"/>
        <end position="323"/>
    </location>
</feature>
<evidence type="ECO:0000256" key="1">
    <source>
        <dbReference type="ARBA" id="ARBA00004477"/>
    </source>
</evidence>
<evidence type="ECO:0000256" key="6">
    <source>
        <dbReference type="ARBA" id="ARBA00022692"/>
    </source>
</evidence>
<reference evidence="13 14" key="1">
    <citation type="journal article" date="2017" name="Gigascience">
        <title>Genome sequence of the small brown planthopper, Laodelphax striatellus.</title>
        <authorList>
            <person name="Zhu J."/>
            <person name="Jiang F."/>
            <person name="Wang X."/>
            <person name="Yang P."/>
            <person name="Bao Y."/>
            <person name="Zhao W."/>
            <person name="Wang W."/>
            <person name="Lu H."/>
            <person name="Wang Q."/>
            <person name="Cui N."/>
            <person name="Li J."/>
            <person name="Chen X."/>
            <person name="Luo L."/>
            <person name="Yu J."/>
            <person name="Kang L."/>
            <person name="Cui F."/>
        </authorList>
    </citation>
    <scope>NUCLEOTIDE SEQUENCE [LARGE SCALE GENOMIC DNA]</scope>
    <source>
        <strain evidence="13">Lst14</strain>
    </source>
</reference>
<dbReference type="Proteomes" id="UP000291343">
    <property type="component" value="Unassembled WGS sequence"/>
</dbReference>
<evidence type="ECO:0000256" key="9">
    <source>
        <dbReference type="ARBA" id="ARBA00023136"/>
    </source>
</evidence>
<protein>
    <recommendedName>
        <fullName evidence="11">Mannosyltransferase</fullName>
        <ecNumber evidence="11">2.4.1.-</ecNumber>
    </recommendedName>
</protein>
<evidence type="ECO:0000256" key="5">
    <source>
        <dbReference type="ARBA" id="ARBA00022679"/>
    </source>
</evidence>
<comment type="pathway">
    <text evidence="2">Glycolipid biosynthesis; glycosylphosphatidylinositol-anchor biosynthesis.</text>
</comment>
<dbReference type="EMBL" id="QKKF02019547">
    <property type="protein sequence ID" value="RZF39822.1"/>
    <property type="molecule type" value="Genomic_DNA"/>
</dbReference>
<evidence type="ECO:0000313" key="13">
    <source>
        <dbReference type="EMBL" id="RZF39822.1"/>
    </source>
</evidence>
<evidence type="ECO:0000313" key="14">
    <source>
        <dbReference type="Proteomes" id="UP000291343"/>
    </source>
</evidence>
<dbReference type="InParanoid" id="A0A482X2E7"/>
<comment type="caution">
    <text evidence="13">The sequence shown here is derived from an EMBL/GenBank/DDBJ whole genome shotgun (WGS) entry which is preliminary data.</text>
</comment>
<evidence type="ECO:0000256" key="7">
    <source>
        <dbReference type="ARBA" id="ARBA00022824"/>
    </source>
</evidence>
<feature type="transmembrane region" description="Helical" evidence="11">
    <location>
        <begin position="129"/>
        <end position="148"/>
    </location>
</feature>
<evidence type="ECO:0000256" key="3">
    <source>
        <dbReference type="ARBA" id="ARBA00022502"/>
    </source>
</evidence>
<dbReference type="OrthoDB" id="10066429at2759"/>
<feature type="compositionally biased region" description="Basic and acidic residues" evidence="12">
    <location>
        <begin position="1"/>
        <end position="15"/>
    </location>
</feature>
<dbReference type="GO" id="GO:0000026">
    <property type="term" value="F:alpha-1,2-mannosyltransferase activity"/>
    <property type="evidence" value="ECO:0007669"/>
    <property type="project" value="TreeGrafter"/>
</dbReference>
<dbReference type="Pfam" id="PF03901">
    <property type="entry name" value="Glyco_transf_22"/>
    <property type="match status" value="1"/>
</dbReference>
<dbReference type="STRING" id="195883.A0A482X2E7"/>